<proteinExistence type="predicted"/>
<name>A0A543I0K4_9MICO</name>
<dbReference type="AlphaFoldDB" id="A0A543I0K4"/>
<gene>
    <name evidence="2" type="ORF">FBY41_0398</name>
</gene>
<protein>
    <submittedName>
        <fullName evidence="2">Uncharacterized protein</fullName>
    </submittedName>
</protein>
<keyword evidence="3" id="KW-1185">Reference proteome</keyword>
<evidence type="ECO:0000313" key="2">
    <source>
        <dbReference type="EMBL" id="TQM64040.1"/>
    </source>
</evidence>
<dbReference type="Proteomes" id="UP000316747">
    <property type="component" value="Unassembled WGS sequence"/>
</dbReference>
<sequence>MHLGPPDAPVSASPSAPRIPEGGAGWTGADAADAVLGLAVVALEAARRAGALPLVGAPLRAAVKLPVEAARVARRQSWVRELLRLGDRERREALERADALARRVAPGLVDSVLGYVDVNELVRKHVDLDALAAELDVDAVVARADLEKAIDRVDIDGIVAGVDLQRIIDRIDVDAIVARADIQAVIDRVDVDSVVAKADLQKAIDRVDIDEVVAGVDLERIIDRIDVDAVVARADFDKVIAKLDLIELAEFVVEGIDLPGIIRSSTGSMASEGLREVRRQGIGADERVSHVVDRILRRQERSPGQPTPRDRGGAPVPAAPNGSDH</sequence>
<reference evidence="2 3" key="1">
    <citation type="submission" date="2019-06" db="EMBL/GenBank/DDBJ databases">
        <title>Genome sequencing of plant associated microbes to promote plant fitness in Sorghum bicolor and Oryza sativa.</title>
        <authorList>
            <person name="Coleman-Derr D."/>
        </authorList>
    </citation>
    <scope>NUCLEOTIDE SEQUENCE [LARGE SCALE GENOMIC DNA]</scope>
    <source>
        <strain evidence="2 3">KV-663</strain>
    </source>
</reference>
<accession>A0A543I0K4</accession>
<evidence type="ECO:0000256" key="1">
    <source>
        <dbReference type="SAM" id="MobiDB-lite"/>
    </source>
</evidence>
<organism evidence="2 3">
    <name type="scientific">Humibacillus xanthopallidus</name>
    <dbReference type="NCBI Taxonomy" id="412689"/>
    <lineage>
        <taxon>Bacteria</taxon>
        <taxon>Bacillati</taxon>
        <taxon>Actinomycetota</taxon>
        <taxon>Actinomycetes</taxon>
        <taxon>Micrococcales</taxon>
        <taxon>Intrasporangiaceae</taxon>
        <taxon>Humibacillus</taxon>
    </lineage>
</organism>
<feature type="region of interest" description="Disordered" evidence="1">
    <location>
        <begin position="1"/>
        <end position="24"/>
    </location>
</feature>
<comment type="caution">
    <text evidence="2">The sequence shown here is derived from an EMBL/GenBank/DDBJ whole genome shotgun (WGS) entry which is preliminary data.</text>
</comment>
<feature type="region of interest" description="Disordered" evidence="1">
    <location>
        <begin position="295"/>
        <end position="325"/>
    </location>
</feature>
<dbReference type="EMBL" id="VFPM01000001">
    <property type="protein sequence ID" value="TQM64040.1"/>
    <property type="molecule type" value="Genomic_DNA"/>
</dbReference>
<evidence type="ECO:0000313" key="3">
    <source>
        <dbReference type="Proteomes" id="UP000316747"/>
    </source>
</evidence>